<accession>A0A6N6JBW0</accession>
<dbReference type="AlphaFoldDB" id="A0A6N6JBW0"/>
<organism evidence="2 3">
    <name type="scientific">Litoreibacter roseus</name>
    <dbReference type="NCBI Taxonomy" id="2601869"/>
    <lineage>
        <taxon>Bacteria</taxon>
        <taxon>Pseudomonadati</taxon>
        <taxon>Pseudomonadota</taxon>
        <taxon>Alphaproteobacteria</taxon>
        <taxon>Rhodobacterales</taxon>
        <taxon>Roseobacteraceae</taxon>
        <taxon>Litoreibacter</taxon>
    </lineage>
</organism>
<reference evidence="2 3" key="1">
    <citation type="submission" date="2019-12" db="EMBL/GenBank/DDBJ databases">
        <title>Litoreibacter badius sp. nov., a novel bacteriochlorophyll a-containing bacterium in the genus Litoreibacter.</title>
        <authorList>
            <person name="Kanamuro M."/>
            <person name="Takabe Y."/>
            <person name="Mori K."/>
            <person name="Takaichi S."/>
            <person name="Hanada S."/>
        </authorList>
    </citation>
    <scope>NUCLEOTIDE SEQUENCE [LARGE SCALE GENOMIC DNA]</scope>
    <source>
        <strain evidence="2 3">K6</strain>
    </source>
</reference>
<evidence type="ECO:0000313" key="3">
    <source>
        <dbReference type="Proteomes" id="UP000436822"/>
    </source>
</evidence>
<feature type="transmembrane region" description="Helical" evidence="1">
    <location>
        <begin position="99"/>
        <end position="119"/>
    </location>
</feature>
<protein>
    <submittedName>
        <fullName evidence="2">Uncharacterized protein</fullName>
    </submittedName>
</protein>
<keyword evidence="3" id="KW-1185">Reference proteome</keyword>
<dbReference type="Proteomes" id="UP000436822">
    <property type="component" value="Unassembled WGS sequence"/>
</dbReference>
<keyword evidence="1" id="KW-1133">Transmembrane helix</keyword>
<name>A0A6N6JBW0_9RHOB</name>
<dbReference type="OrthoDB" id="7691751at2"/>
<evidence type="ECO:0000256" key="1">
    <source>
        <dbReference type="SAM" id="Phobius"/>
    </source>
</evidence>
<keyword evidence="1" id="KW-0812">Transmembrane</keyword>
<proteinExistence type="predicted"/>
<keyword evidence="1" id="KW-0472">Membrane</keyword>
<evidence type="ECO:0000313" key="2">
    <source>
        <dbReference type="EMBL" id="GFE63487.1"/>
    </source>
</evidence>
<comment type="caution">
    <text evidence="2">The sequence shown here is derived from an EMBL/GenBank/DDBJ whole genome shotgun (WGS) entry which is preliminary data.</text>
</comment>
<gene>
    <name evidence="2" type="ORF">KIN_05610</name>
</gene>
<sequence length="123" mass="13876">MDPTTVNQLAQRIFELLGERLGARGSTLEKRVRHAGRLLPRRVRQAAKTLVDAEKMAQNQTLAMRLDPQQISGAYDRCIDYLDNIDPAARRSQARFNMAATLAFQVLAVGLLLAIVLRWRGYL</sequence>
<dbReference type="RefSeq" id="WP_159804421.1">
    <property type="nucleotide sequence ID" value="NZ_BLJE01000001.1"/>
</dbReference>
<dbReference type="EMBL" id="BLJE01000001">
    <property type="protein sequence ID" value="GFE63487.1"/>
    <property type="molecule type" value="Genomic_DNA"/>
</dbReference>